<evidence type="ECO:0008006" key="3">
    <source>
        <dbReference type="Google" id="ProtNLM"/>
    </source>
</evidence>
<protein>
    <recommendedName>
        <fullName evidence="3">Alpha/beta hydrolase</fullName>
    </recommendedName>
</protein>
<dbReference type="EMBL" id="LPHB01000047">
    <property type="protein sequence ID" value="KWA62063.1"/>
    <property type="molecule type" value="Genomic_DNA"/>
</dbReference>
<sequence length="64" mass="6808">MAAESEWYPISSDDRMIAPENPQRMAARMQPRKTITLAASHASLASKPVEVAALIDEAATAPAA</sequence>
<gene>
    <name evidence="1" type="ORF">WT44_15540</name>
</gene>
<dbReference type="AlphaFoldDB" id="A0A119U4D6"/>
<reference evidence="1 2" key="1">
    <citation type="submission" date="2015-11" db="EMBL/GenBank/DDBJ databases">
        <title>Expanding the genomic diversity of Burkholderia species for the development of highly accurate diagnostics.</title>
        <authorList>
            <person name="Sahl J."/>
            <person name="Keim P."/>
            <person name="Wagner D."/>
        </authorList>
    </citation>
    <scope>NUCLEOTIDE SEQUENCE [LARGE SCALE GENOMIC DNA]</scope>
    <source>
        <strain evidence="1 2">MSMB1960WGS</strain>
    </source>
</reference>
<dbReference type="InterPro" id="IPR029058">
    <property type="entry name" value="AB_hydrolase_fold"/>
</dbReference>
<organism evidence="1">
    <name type="scientific">Burkholderia stagnalis</name>
    <dbReference type="NCBI Taxonomy" id="1503054"/>
    <lineage>
        <taxon>Bacteria</taxon>
        <taxon>Pseudomonadati</taxon>
        <taxon>Pseudomonadota</taxon>
        <taxon>Betaproteobacteria</taxon>
        <taxon>Burkholderiales</taxon>
        <taxon>Burkholderiaceae</taxon>
        <taxon>Burkholderia</taxon>
        <taxon>Burkholderia cepacia complex</taxon>
    </lineage>
</organism>
<dbReference type="Proteomes" id="UP000068603">
    <property type="component" value="Unassembled WGS sequence"/>
</dbReference>
<dbReference type="STRING" id="1503054.WT74_08345"/>
<proteinExistence type="predicted"/>
<accession>A0A119U4D6</accession>
<name>A0A119U4D6_9BURK</name>
<evidence type="ECO:0000313" key="2">
    <source>
        <dbReference type="Proteomes" id="UP000068603"/>
    </source>
</evidence>
<comment type="caution">
    <text evidence="1">The sequence shown here is derived from an EMBL/GenBank/DDBJ whole genome shotgun (WGS) entry which is preliminary data.</text>
</comment>
<dbReference type="Gene3D" id="3.40.50.1820">
    <property type="entry name" value="alpha/beta hydrolase"/>
    <property type="match status" value="1"/>
</dbReference>
<evidence type="ECO:0000313" key="1">
    <source>
        <dbReference type="EMBL" id="KWA62063.1"/>
    </source>
</evidence>